<dbReference type="OrthoDB" id="2789670at2759"/>
<dbReference type="AlphaFoldDB" id="A0A5J9V5K1"/>
<gene>
    <name evidence="3" type="ORF">EJB05_22881</name>
</gene>
<dbReference type="Gramene" id="TVU31203">
    <property type="protein sequence ID" value="TVU31203"/>
    <property type="gene ID" value="EJB05_22881"/>
</dbReference>
<accession>A0A5J9V5K1</accession>
<feature type="chain" id="PRO_5023870014" description="Cytochrome P450" evidence="2">
    <location>
        <begin position="19"/>
        <end position="297"/>
    </location>
</feature>
<reference evidence="3 4" key="1">
    <citation type="journal article" date="2019" name="Sci. Rep.">
        <title>A high-quality genome of Eragrostis curvula grass provides insights into Poaceae evolution and supports new strategies to enhance forage quality.</title>
        <authorList>
            <person name="Carballo J."/>
            <person name="Santos B.A.C.M."/>
            <person name="Zappacosta D."/>
            <person name="Garbus I."/>
            <person name="Selva J.P."/>
            <person name="Gallo C.A."/>
            <person name="Diaz A."/>
            <person name="Albertini E."/>
            <person name="Caccamo M."/>
            <person name="Echenique V."/>
        </authorList>
    </citation>
    <scope>NUCLEOTIDE SEQUENCE [LARGE SCALE GENOMIC DNA]</scope>
    <source>
        <strain evidence="4">cv. Victoria</strain>
        <tissue evidence="3">Leaf</tissue>
    </source>
</reference>
<sequence>MVTLLPLLAWLLLSLVAASLLDLLAHAHRGLPPGPLPLPVIGSLHLIGNLPHRSLARLAEIHGPLLSLRLGAVTTVVVSSSDVAREIMQRHDAIFAAWSVPDALRDHARNSVPWLPHSPKDHYQRAHRLDELQHLRREKVSDLVDHVRCLAQEGVAIDINRVAFTTSLNLISRTIFSCDVTDLDDHGDTSSNTVEWAMVELLRNPLLMDRTCNELAKVIGSGRNIEESEISQLPYLQAVIRETFRLHPPAPLLLPRQAQVTTEVLGHTIPKGPRLLVNVWAMGGDKHIQFGYWAPQN</sequence>
<comment type="caution">
    <text evidence="3">The sequence shown here is derived from an EMBL/GenBank/DDBJ whole genome shotgun (WGS) entry which is preliminary data.</text>
</comment>
<dbReference type="InterPro" id="IPR001128">
    <property type="entry name" value="Cyt_P450"/>
</dbReference>
<dbReference type="Proteomes" id="UP000324897">
    <property type="component" value="Chromosome 1"/>
</dbReference>
<dbReference type="GO" id="GO:0020037">
    <property type="term" value="F:heme binding"/>
    <property type="evidence" value="ECO:0007669"/>
    <property type="project" value="InterPro"/>
</dbReference>
<keyword evidence="2" id="KW-0732">Signal</keyword>
<dbReference type="GO" id="GO:0016705">
    <property type="term" value="F:oxidoreductase activity, acting on paired donors, with incorporation or reduction of molecular oxygen"/>
    <property type="evidence" value="ECO:0007669"/>
    <property type="project" value="InterPro"/>
</dbReference>
<dbReference type="GO" id="GO:0004497">
    <property type="term" value="F:monooxygenase activity"/>
    <property type="evidence" value="ECO:0007669"/>
    <property type="project" value="InterPro"/>
</dbReference>
<dbReference type="Pfam" id="PF00067">
    <property type="entry name" value="p450"/>
    <property type="match status" value="2"/>
</dbReference>
<dbReference type="GO" id="GO:0005506">
    <property type="term" value="F:iron ion binding"/>
    <property type="evidence" value="ECO:0007669"/>
    <property type="project" value="InterPro"/>
</dbReference>
<dbReference type="Gene3D" id="1.10.630.10">
    <property type="entry name" value="Cytochrome P450"/>
    <property type="match status" value="2"/>
</dbReference>
<protein>
    <recommendedName>
        <fullName evidence="5">Cytochrome P450</fullName>
    </recommendedName>
</protein>
<evidence type="ECO:0000313" key="3">
    <source>
        <dbReference type="EMBL" id="TVU31203.1"/>
    </source>
</evidence>
<organism evidence="3 4">
    <name type="scientific">Eragrostis curvula</name>
    <name type="common">weeping love grass</name>
    <dbReference type="NCBI Taxonomy" id="38414"/>
    <lineage>
        <taxon>Eukaryota</taxon>
        <taxon>Viridiplantae</taxon>
        <taxon>Streptophyta</taxon>
        <taxon>Embryophyta</taxon>
        <taxon>Tracheophyta</taxon>
        <taxon>Spermatophyta</taxon>
        <taxon>Magnoliopsida</taxon>
        <taxon>Liliopsida</taxon>
        <taxon>Poales</taxon>
        <taxon>Poaceae</taxon>
        <taxon>PACMAD clade</taxon>
        <taxon>Chloridoideae</taxon>
        <taxon>Eragrostideae</taxon>
        <taxon>Eragrostidinae</taxon>
        <taxon>Eragrostis</taxon>
    </lineage>
</organism>
<comment type="similarity">
    <text evidence="1">Belongs to the cytochrome P450 family.</text>
</comment>
<feature type="signal peptide" evidence="2">
    <location>
        <begin position="1"/>
        <end position="18"/>
    </location>
</feature>
<keyword evidence="4" id="KW-1185">Reference proteome</keyword>
<evidence type="ECO:0000256" key="2">
    <source>
        <dbReference type="SAM" id="SignalP"/>
    </source>
</evidence>
<dbReference type="PANTHER" id="PTHR47950:SF48">
    <property type="entry name" value="CYTOCHROME P450 FAMILY PROTEIN, EXPRESSED"/>
    <property type="match status" value="1"/>
</dbReference>
<proteinExistence type="inferred from homology"/>
<name>A0A5J9V5K1_9POAL</name>
<evidence type="ECO:0000256" key="1">
    <source>
        <dbReference type="ARBA" id="ARBA00010617"/>
    </source>
</evidence>
<dbReference type="InterPro" id="IPR036396">
    <property type="entry name" value="Cyt_P450_sf"/>
</dbReference>
<dbReference type="SUPFAM" id="SSF48264">
    <property type="entry name" value="Cytochrome P450"/>
    <property type="match status" value="1"/>
</dbReference>
<feature type="non-terminal residue" evidence="3">
    <location>
        <position position="1"/>
    </location>
</feature>
<dbReference type="EMBL" id="RWGY01000011">
    <property type="protein sequence ID" value="TVU31203.1"/>
    <property type="molecule type" value="Genomic_DNA"/>
</dbReference>
<evidence type="ECO:0000313" key="4">
    <source>
        <dbReference type="Proteomes" id="UP000324897"/>
    </source>
</evidence>
<dbReference type="PANTHER" id="PTHR47950">
    <property type="entry name" value="CYTOCHROME P450, FAMILY 76, SUBFAMILY C, POLYPEPTIDE 5-RELATED"/>
    <property type="match status" value="1"/>
</dbReference>
<evidence type="ECO:0008006" key="5">
    <source>
        <dbReference type="Google" id="ProtNLM"/>
    </source>
</evidence>